<dbReference type="Gene3D" id="3.40.525.10">
    <property type="entry name" value="CRAL-TRIO lipid binding domain"/>
    <property type="match status" value="1"/>
</dbReference>
<dbReference type="GeneID" id="25910954"/>
<dbReference type="SUPFAM" id="SSF52087">
    <property type="entry name" value="CRAL/TRIO domain"/>
    <property type="match status" value="1"/>
</dbReference>
<evidence type="ECO:0000259" key="1">
    <source>
        <dbReference type="PROSITE" id="PS50191"/>
    </source>
</evidence>
<dbReference type="EMBL" id="KQ242850">
    <property type="protein sequence ID" value="KNC77077.1"/>
    <property type="molecule type" value="Genomic_DNA"/>
</dbReference>
<dbReference type="Proteomes" id="UP000054560">
    <property type="component" value="Unassembled WGS sequence"/>
</dbReference>
<dbReference type="PROSITE" id="PS50191">
    <property type="entry name" value="CRAL_TRIO"/>
    <property type="match status" value="1"/>
</dbReference>
<gene>
    <name evidence="2" type="ORF">SARC_10450</name>
</gene>
<dbReference type="AlphaFoldDB" id="A0A0L0FJY5"/>
<evidence type="ECO:0000313" key="2">
    <source>
        <dbReference type="EMBL" id="KNC77077.1"/>
    </source>
</evidence>
<sequence length="174" mass="20512">MEGFVMELQREFPDLHPVTAERFIISQDCNMKEAIKARREFEEITYAWNILTNTDMLHMFQMGMFYLHGVTRDNAPLVVIRFERLNLKLMKPIEICQFVDYVLRRIDRIAPAYQRVAIIMDFHGFQYSKQVDFGFYSEAAGTLAKTMVEVLDKVYCVNTPLTIRSVWMFVATFL</sequence>
<evidence type="ECO:0000313" key="3">
    <source>
        <dbReference type="Proteomes" id="UP000054560"/>
    </source>
</evidence>
<proteinExistence type="predicted"/>
<dbReference type="InterPro" id="IPR036865">
    <property type="entry name" value="CRAL-TRIO_dom_sf"/>
</dbReference>
<dbReference type="CDD" id="cd00170">
    <property type="entry name" value="SEC14"/>
    <property type="match status" value="1"/>
</dbReference>
<feature type="domain" description="CRAL-TRIO" evidence="1">
    <location>
        <begin position="53"/>
        <end position="174"/>
    </location>
</feature>
<dbReference type="InterPro" id="IPR001251">
    <property type="entry name" value="CRAL-TRIO_dom"/>
</dbReference>
<protein>
    <recommendedName>
        <fullName evidence="1">CRAL-TRIO domain-containing protein</fullName>
    </recommendedName>
</protein>
<reference evidence="2 3" key="1">
    <citation type="submission" date="2011-02" db="EMBL/GenBank/DDBJ databases">
        <title>The Genome Sequence of Sphaeroforma arctica JP610.</title>
        <authorList>
            <consortium name="The Broad Institute Genome Sequencing Platform"/>
            <person name="Russ C."/>
            <person name="Cuomo C."/>
            <person name="Young S.K."/>
            <person name="Zeng Q."/>
            <person name="Gargeya S."/>
            <person name="Alvarado L."/>
            <person name="Berlin A."/>
            <person name="Chapman S.B."/>
            <person name="Chen Z."/>
            <person name="Freedman E."/>
            <person name="Gellesch M."/>
            <person name="Goldberg J."/>
            <person name="Griggs A."/>
            <person name="Gujja S."/>
            <person name="Heilman E."/>
            <person name="Heiman D."/>
            <person name="Howarth C."/>
            <person name="Mehta T."/>
            <person name="Neiman D."/>
            <person name="Pearson M."/>
            <person name="Roberts A."/>
            <person name="Saif S."/>
            <person name="Shea T."/>
            <person name="Shenoy N."/>
            <person name="Sisk P."/>
            <person name="Stolte C."/>
            <person name="Sykes S."/>
            <person name="White J."/>
            <person name="Yandava C."/>
            <person name="Burger G."/>
            <person name="Gray M.W."/>
            <person name="Holland P.W.H."/>
            <person name="King N."/>
            <person name="Lang F.B.F."/>
            <person name="Roger A.J."/>
            <person name="Ruiz-Trillo I."/>
            <person name="Haas B."/>
            <person name="Nusbaum C."/>
            <person name="Birren B."/>
        </authorList>
    </citation>
    <scope>NUCLEOTIDE SEQUENCE [LARGE SCALE GENOMIC DNA]</scope>
    <source>
        <strain evidence="2 3">JP610</strain>
    </source>
</reference>
<name>A0A0L0FJY5_9EUKA</name>
<dbReference type="Pfam" id="PF00650">
    <property type="entry name" value="CRAL_TRIO"/>
    <property type="match status" value="1"/>
</dbReference>
<feature type="non-terminal residue" evidence="2">
    <location>
        <position position="174"/>
    </location>
</feature>
<organism evidence="2 3">
    <name type="scientific">Sphaeroforma arctica JP610</name>
    <dbReference type="NCBI Taxonomy" id="667725"/>
    <lineage>
        <taxon>Eukaryota</taxon>
        <taxon>Ichthyosporea</taxon>
        <taxon>Ichthyophonida</taxon>
        <taxon>Sphaeroforma</taxon>
    </lineage>
</organism>
<keyword evidence="3" id="KW-1185">Reference proteome</keyword>
<accession>A0A0L0FJY5</accession>
<dbReference type="RefSeq" id="XP_014150979.1">
    <property type="nucleotide sequence ID" value="XM_014295504.1"/>
</dbReference>